<organism evidence="2">
    <name type="scientific">Kribbella sp. HUAS MG21</name>
    <dbReference type="NCBI Taxonomy" id="3160966"/>
    <lineage>
        <taxon>Bacteria</taxon>
        <taxon>Bacillati</taxon>
        <taxon>Actinomycetota</taxon>
        <taxon>Actinomycetes</taxon>
        <taxon>Propionibacteriales</taxon>
        <taxon>Kribbellaceae</taxon>
        <taxon>Kribbella</taxon>
    </lineage>
</organism>
<feature type="transmembrane region" description="Helical" evidence="1">
    <location>
        <begin position="210"/>
        <end position="230"/>
    </location>
</feature>
<feature type="transmembrane region" description="Helical" evidence="1">
    <location>
        <begin position="236"/>
        <end position="256"/>
    </location>
</feature>
<sequence length="410" mass="42592">MSGRPSRGFWPLRDLPVVFWLLAAVVVAVAHPVVPAPRWLLIHLVLLGAATHSIVVWSRHFADALLRTPIRPTARREQNLRLLMLNVGGACVAVGVAAAHWFVTLAGAVAVVVAVGWHGVGLLAQLRAALPARFAVTVRFHVAAAALLPVGVTIGVLLVKVQADPWHVRLLVAHASINLLGWIGLTALGTLVTLWPTMLRTRIAPGAEAAARRGLPILLSGVVLAAGGALADVRLITVLGYLAYLAGLCVLARSFVAAARSSTPDSYATYSVFAALCWLLGCLIALAGVVITSGGWAHLDARFTWFTPFLAAGFGVQLLLGALSYLIPVALGGGPGPVRAANDVLDRLAATRVVAANGALLVSALPVPAAVRVSCSVVVLAALASFLPLLILAIRASLKVKRGGAVRSAD</sequence>
<proteinExistence type="predicted"/>
<dbReference type="EMBL" id="CP158165">
    <property type="protein sequence ID" value="XBV22935.1"/>
    <property type="molecule type" value="Genomic_DNA"/>
</dbReference>
<feature type="transmembrane region" description="Helical" evidence="1">
    <location>
        <begin position="108"/>
        <end position="126"/>
    </location>
</feature>
<feature type="transmembrane region" description="Helical" evidence="1">
    <location>
        <begin position="268"/>
        <end position="291"/>
    </location>
</feature>
<accession>A0AAU7T8C8</accession>
<feature type="transmembrane region" description="Helical" evidence="1">
    <location>
        <begin position="138"/>
        <end position="159"/>
    </location>
</feature>
<feature type="transmembrane region" description="Helical" evidence="1">
    <location>
        <begin position="348"/>
        <end position="371"/>
    </location>
</feature>
<keyword evidence="1" id="KW-0472">Membrane</keyword>
<feature type="transmembrane region" description="Helical" evidence="1">
    <location>
        <begin position="179"/>
        <end position="198"/>
    </location>
</feature>
<reference evidence="2" key="1">
    <citation type="submission" date="2024-06" db="EMBL/GenBank/DDBJ databases">
        <title>Kribbella sp. strain HUAS MG21 genome sequences.</title>
        <authorList>
            <person name="Mo P."/>
        </authorList>
    </citation>
    <scope>NUCLEOTIDE SEQUENCE</scope>
    <source>
        <strain evidence="2">HUAS MG21</strain>
    </source>
</reference>
<evidence type="ECO:0000313" key="2">
    <source>
        <dbReference type="EMBL" id="XBV22935.1"/>
    </source>
</evidence>
<evidence type="ECO:0000256" key="1">
    <source>
        <dbReference type="SAM" id="Phobius"/>
    </source>
</evidence>
<gene>
    <name evidence="2" type="ORF">ABN611_30755</name>
</gene>
<evidence type="ECO:0008006" key="3">
    <source>
        <dbReference type="Google" id="ProtNLM"/>
    </source>
</evidence>
<feature type="transmembrane region" description="Helical" evidence="1">
    <location>
        <begin position="83"/>
        <end position="102"/>
    </location>
</feature>
<dbReference type="AlphaFoldDB" id="A0AAU7T8C8"/>
<dbReference type="RefSeq" id="WP_350275774.1">
    <property type="nucleotide sequence ID" value="NZ_CP158165.1"/>
</dbReference>
<protein>
    <recommendedName>
        <fullName evidence="3">Copper oxidase</fullName>
    </recommendedName>
</protein>
<feature type="transmembrane region" description="Helical" evidence="1">
    <location>
        <begin position="377"/>
        <end position="398"/>
    </location>
</feature>
<keyword evidence="1" id="KW-1133">Transmembrane helix</keyword>
<keyword evidence="1" id="KW-0812">Transmembrane</keyword>
<feature type="transmembrane region" description="Helical" evidence="1">
    <location>
        <begin position="40"/>
        <end position="62"/>
    </location>
</feature>
<name>A0AAU7T8C8_9ACTN</name>
<feature type="transmembrane region" description="Helical" evidence="1">
    <location>
        <begin position="303"/>
        <end position="327"/>
    </location>
</feature>